<name>A0ABP8W3V2_9ACTN</name>
<keyword evidence="6" id="KW-1185">Reference proteome</keyword>
<proteinExistence type="predicted"/>
<dbReference type="InterPro" id="IPR036249">
    <property type="entry name" value="Thioredoxin-like_sf"/>
</dbReference>
<evidence type="ECO:0000256" key="3">
    <source>
        <dbReference type="SAM" id="Phobius"/>
    </source>
</evidence>
<keyword evidence="3" id="KW-0472">Membrane</keyword>
<dbReference type="Gene3D" id="3.40.30.10">
    <property type="entry name" value="Glutaredoxin"/>
    <property type="match status" value="1"/>
</dbReference>
<accession>A0ABP8W3V2</accession>
<evidence type="ECO:0000256" key="1">
    <source>
        <dbReference type="SAM" id="Coils"/>
    </source>
</evidence>
<feature type="region of interest" description="Disordered" evidence="2">
    <location>
        <begin position="195"/>
        <end position="218"/>
    </location>
</feature>
<protein>
    <submittedName>
        <fullName evidence="5">DsbA family protein</fullName>
    </submittedName>
</protein>
<keyword evidence="3" id="KW-0812">Transmembrane</keyword>
<evidence type="ECO:0000256" key="2">
    <source>
        <dbReference type="SAM" id="MobiDB-lite"/>
    </source>
</evidence>
<comment type="caution">
    <text evidence="5">The sequence shown here is derived from an EMBL/GenBank/DDBJ whole genome shotgun (WGS) entry which is preliminary data.</text>
</comment>
<evidence type="ECO:0000259" key="4">
    <source>
        <dbReference type="Pfam" id="PF13462"/>
    </source>
</evidence>
<keyword evidence="3" id="KW-1133">Transmembrane helix</keyword>
<dbReference type="EMBL" id="BAABIM010000002">
    <property type="protein sequence ID" value="GAA4680720.1"/>
    <property type="molecule type" value="Genomic_DNA"/>
</dbReference>
<keyword evidence="1" id="KW-0175">Coiled coil</keyword>
<gene>
    <name evidence="5" type="ORF">GCM10023226_17380</name>
</gene>
<dbReference type="Pfam" id="PF13462">
    <property type="entry name" value="Thioredoxin_4"/>
    <property type="match status" value="1"/>
</dbReference>
<feature type="transmembrane region" description="Helical" evidence="3">
    <location>
        <begin position="30"/>
        <end position="53"/>
    </location>
</feature>
<feature type="compositionally biased region" description="Acidic residues" evidence="2">
    <location>
        <begin position="198"/>
        <end position="211"/>
    </location>
</feature>
<reference evidence="6" key="1">
    <citation type="journal article" date="2019" name="Int. J. Syst. Evol. Microbiol.">
        <title>The Global Catalogue of Microorganisms (GCM) 10K type strain sequencing project: providing services to taxonomists for standard genome sequencing and annotation.</title>
        <authorList>
            <consortium name="The Broad Institute Genomics Platform"/>
            <consortium name="The Broad Institute Genome Sequencing Center for Infectious Disease"/>
            <person name="Wu L."/>
            <person name="Ma J."/>
        </authorList>
    </citation>
    <scope>NUCLEOTIDE SEQUENCE [LARGE SCALE GENOMIC DNA]</scope>
    <source>
        <strain evidence="6">JCM 18127</strain>
    </source>
</reference>
<dbReference type="RefSeq" id="WP_345264794.1">
    <property type="nucleotide sequence ID" value="NZ_BAABIM010000002.1"/>
</dbReference>
<dbReference type="InterPro" id="IPR012336">
    <property type="entry name" value="Thioredoxin-like_fold"/>
</dbReference>
<dbReference type="SUPFAM" id="SSF52833">
    <property type="entry name" value="Thioredoxin-like"/>
    <property type="match status" value="1"/>
</dbReference>
<evidence type="ECO:0000313" key="6">
    <source>
        <dbReference type="Proteomes" id="UP001500621"/>
    </source>
</evidence>
<evidence type="ECO:0000313" key="5">
    <source>
        <dbReference type="EMBL" id="GAA4680720.1"/>
    </source>
</evidence>
<dbReference type="Proteomes" id="UP001500621">
    <property type="component" value="Unassembled WGS sequence"/>
</dbReference>
<organism evidence="5 6">
    <name type="scientific">Nocardioides nanhaiensis</name>
    <dbReference type="NCBI Taxonomy" id="1476871"/>
    <lineage>
        <taxon>Bacteria</taxon>
        <taxon>Bacillati</taxon>
        <taxon>Actinomycetota</taxon>
        <taxon>Actinomycetes</taxon>
        <taxon>Propionibacteriales</taxon>
        <taxon>Nocardioidaceae</taxon>
        <taxon>Nocardioides</taxon>
    </lineage>
</organism>
<feature type="domain" description="Thioredoxin-like fold" evidence="4">
    <location>
        <begin position="70"/>
        <end position="238"/>
    </location>
</feature>
<feature type="coiled-coil region" evidence="1">
    <location>
        <begin position="1"/>
        <end position="28"/>
    </location>
</feature>
<sequence>MANKAKAAERAERAAALLAEQKAKQRKRNIVTAVSVAGVLAVLVAAAIFIGTLGGDDEGGTFDGPAAGESEYGMTVGDPEAPHQLIVYEDFLCPACGAFEQATNEDLEALAESGDVYIDYRPFVLLSQFGDYSGRAAQAFGVVLEESGPEVAKEFHDLLFANQPEEGAESYPDSTALIDLAVQAGADEAAVTPGIEAGEGDFSEGGTEEAQDSSVSSTPTLVLDGSFFEVQQSWEELLTELRS</sequence>